<proteinExistence type="predicted"/>
<evidence type="ECO:0000256" key="1">
    <source>
        <dbReference type="SAM" id="MobiDB-lite"/>
    </source>
</evidence>
<keyword evidence="3" id="KW-1185">Reference proteome</keyword>
<gene>
    <name evidence="2" type="ORF">CRG98_041180</name>
</gene>
<reference evidence="2 3" key="1">
    <citation type="submission" date="2017-11" db="EMBL/GenBank/DDBJ databases">
        <title>De-novo sequencing of pomegranate (Punica granatum L.) genome.</title>
        <authorList>
            <person name="Akparov Z."/>
            <person name="Amiraslanov A."/>
            <person name="Hajiyeva S."/>
            <person name="Abbasov M."/>
            <person name="Kaur K."/>
            <person name="Hamwieh A."/>
            <person name="Solovyev V."/>
            <person name="Salamov A."/>
            <person name="Braich B."/>
            <person name="Kosarev P."/>
            <person name="Mahmoud A."/>
            <person name="Hajiyev E."/>
            <person name="Babayeva S."/>
            <person name="Izzatullayeva V."/>
            <person name="Mammadov A."/>
            <person name="Mammadov A."/>
            <person name="Sharifova S."/>
            <person name="Ojaghi J."/>
            <person name="Eynullazada K."/>
            <person name="Bayramov B."/>
            <person name="Abdulazimova A."/>
            <person name="Shahmuradov I."/>
        </authorList>
    </citation>
    <scope>NUCLEOTIDE SEQUENCE [LARGE SCALE GENOMIC DNA]</scope>
    <source>
        <strain evidence="3">cv. AG2017</strain>
        <tissue evidence="2">Leaf</tissue>
    </source>
</reference>
<dbReference type="EMBL" id="PGOL01004106">
    <property type="protein sequence ID" value="PKI38400.1"/>
    <property type="molecule type" value="Genomic_DNA"/>
</dbReference>
<dbReference type="AlphaFoldDB" id="A0A2I0I3W4"/>
<comment type="caution">
    <text evidence="2">The sequence shown here is derived from an EMBL/GenBank/DDBJ whole genome shotgun (WGS) entry which is preliminary data.</text>
</comment>
<evidence type="ECO:0000313" key="3">
    <source>
        <dbReference type="Proteomes" id="UP000233551"/>
    </source>
</evidence>
<evidence type="ECO:0000313" key="2">
    <source>
        <dbReference type="EMBL" id="PKI38400.1"/>
    </source>
</evidence>
<accession>A0A2I0I3W4</accession>
<name>A0A2I0I3W4_PUNGR</name>
<feature type="region of interest" description="Disordered" evidence="1">
    <location>
        <begin position="118"/>
        <end position="137"/>
    </location>
</feature>
<sequence>MARYSASAEDLETVVVRWADCGWGGKERQVGRQCMKKWGEVRKGAKSCRSLKAGGCRVIIKGGAGRKRLHVQVEREIGAIKGIRPGERAEGNFPRAQPNRHSLMELGKYTRARLENYTKCKSTPPNPNGTLGKIPGA</sequence>
<protein>
    <submittedName>
        <fullName evidence="2">Uncharacterized protein</fullName>
    </submittedName>
</protein>
<organism evidence="2 3">
    <name type="scientific">Punica granatum</name>
    <name type="common">Pomegranate</name>
    <dbReference type="NCBI Taxonomy" id="22663"/>
    <lineage>
        <taxon>Eukaryota</taxon>
        <taxon>Viridiplantae</taxon>
        <taxon>Streptophyta</taxon>
        <taxon>Embryophyta</taxon>
        <taxon>Tracheophyta</taxon>
        <taxon>Spermatophyta</taxon>
        <taxon>Magnoliopsida</taxon>
        <taxon>eudicotyledons</taxon>
        <taxon>Gunneridae</taxon>
        <taxon>Pentapetalae</taxon>
        <taxon>rosids</taxon>
        <taxon>malvids</taxon>
        <taxon>Myrtales</taxon>
        <taxon>Lythraceae</taxon>
        <taxon>Punica</taxon>
    </lineage>
</organism>
<dbReference type="Proteomes" id="UP000233551">
    <property type="component" value="Unassembled WGS sequence"/>
</dbReference>